<protein>
    <submittedName>
        <fullName evidence="7">Glycine C-acetyltransferase</fullName>
    </submittedName>
</protein>
<evidence type="ECO:0000256" key="1">
    <source>
        <dbReference type="ARBA" id="ARBA00001933"/>
    </source>
</evidence>
<comment type="caution">
    <text evidence="7">The sequence shown here is derived from an EMBL/GenBank/DDBJ whole genome shotgun (WGS) entry which is preliminary data.</text>
</comment>
<dbReference type="InterPro" id="IPR050087">
    <property type="entry name" value="AON_synthase_class-II"/>
</dbReference>
<dbReference type="Proteomes" id="UP000178240">
    <property type="component" value="Unassembled WGS sequence"/>
</dbReference>
<accession>A0A1G1Y315</accession>
<dbReference type="InterPro" id="IPR015421">
    <property type="entry name" value="PyrdxlP-dep_Trfase_major"/>
</dbReference>
<sequence>MYTPELLKSIQDELANLKDQGKYKIERELTSAQGPEVKIGDKTVLMFASNNYLGLGNHPELVAAAKAALDQYGYGLSSVRFICGTQDWHRQLEQKLAEFLGVEDVILYSTCFMANLGFFASLVNEPFGQNEYQDVIYSDELNHASIIDAFKLAKKERVEKRIYPHSDLAALEKMLADDATSNFRHKIIVSDGIFSMEGDMAKLPELVALAKKYSALLFVDDAHGVGVLGQHGAGTPEHLGAHGQIDVLSGTLGKALGGAVGGYLAGKKVIIDFLRQKSRTYMFSNSLPPMVVAASLKALEFLAKNSELTKKSAANTQYFRTQVKALGFKIPDGSHPIVPVMLGEADKAQAMSKRLLAEGLYVVGLWFPVVPEGTARLRFQVSAAHSQEQLDAALAILEKVGKEMKVIN</sequence>
<dbReference type="GO" id="GO:0030170">
    <property type="term" value="F:pyridoxal phosphate binding"/>
    <property type="evidence" value="ECO:0007669"/>
    <property type="project" value="InterPro"/>
</dbReference>
<dbReference type="InterPro" id="IPR004839">
    <property type="entry name" value="Aminotransferase_I/II_large"/>
</dbReference>
<evidence type="ECO:0000313" key="7">
    <source>
        <dbReference type="EMBL" id="OGY46216.1"/>
    </source>
</evidence>
<evidence type="ECO:0000259" key="6">
    <source>
        <dbReference type="Pfam" id="PF00155"/>
    </source>
</evidence>
<dbReference type="Gene3D" id="3.40.640.10">
    <property type="entry name" value="Type I PLP-dependent aspartate aminotransferase-like (Major domain)"/>
    <property type="match status" value="1"/>
</dbReference>
<gene>
    <name evidence="7" type="ORF">A2744_04405</name>
</gene>
<evidence type="ECO:0000256" key="3">
    <source>
        <dbReference type="ARBA" id="ARBA00022679"/>
    </source>
</evidence>
<dbReference type="Gene3D" id="3.90.1150.10">
    <property type="entry name" value="Aspartate Aminotransferase, domain 1"/>
    <property type="match status" value="1"/>
</dbReference>
<keyword evidence="4" id="KW-0663">Pyridoxal phosphate</keyword>
<dbReference type="GO" id="GO:0016746">
    <property type="term" value="F:acyltransferase activity"/>
    <property type="evidence" value="ECO:0007669"/>
    <property type="project" value="UniProtKB-KW"/>
</dbReference>
<dbReference type="InterPro" id="IPR015424">
    <property type="entry name" value="PyrdxlP-dep_Trfase"/>
</dbReference>
<name>A0A1G1Y315_9BACT</name>
<dbReference type="EMBL" id="MHIE01000006">
    <property type="protein sequence ID" value="OGY46216.1"/>
    <property type="molecule type" value="Genomic_DNA"/>
</dbReference>
<dbReference type="SUPFAM" id="SSF53383">
    <property type="entry name" value="PLP-dependent transferases"/>
    <property type="match status" value="1"/>
</dbReference>
<dbReference type="STRING" id="1797535.A2744_04405"/>
<evidence type="ECO:0000256" key="5">
    <source>
        <dbReference type="ARBA" id="ARBA00023315"/>
    </source>
</evidence>
<reference evidence="7 8" key="1">
    <citation type="journal article" date="2016" name="Nat. Commun.">
        <title>Thousands of microbial genomes shed light on interconnected biogeochemical processes in an aquifer system.</title>
        <authorList>
            <person name="Anantharaman K."/>
            <person name="Brown C.T."/>
            <person name="Hug L.A."/>
            <person name="Sharon I."/>
            <person name="Castelle C.J."/>
            <person name="Probst A.J."/>
            <person name="Thomas B.C."/>
            <person name="Singh A."/>
            <person name="Wilkins M.J."/>
            <person name="Karaoz U."/>
            <person name="Brodie E.L."/>
            <person name="Williams K.H."/>
            <person name="Hubbard S.S."/>
            <person name="Banfield J.F."/>
        </authorList>
    </citation>
    <scope>NUCLEOTIDE SEQUENCE [LARGE SCALE GENOMIC DNA]</scope>
</reference>
<keyword evidence="5" id="KW-0012">Acyltransferase</keyword>
<comment type="cofactor">
    <cofactor evidence="1">
        <name>pyridoxal 5'-phosphate</name>
        <dbReference type="ChEBI" id="CHEBI:597326"/>
    </cofactor>
</comment>
<evidence type="ECO:0000256" key="4">
    <source>
        <dbReference type="ARBA" id="ARBA00022898"/>
    </source>
</evidence>
<dbReference type="Pfam" id="PF00155">
    <property type="entry name" value="Aminotran_1_2"/>
    <property type="match status" value="1"/>
</dbReference>
<dbReference type="PANTHER" id="PTHR13693">
    <property type="entry name" value="CLASS II AMINOTRANSFERASE/8-AMINO-7-OXONONANOATE SYNTHASE"/>
    <property type="match status" value="1"/>
</dbReference>
<dbReference type="PANTHER" id="PTHR13693:SF102">
    <property type="entry name" value="2-AMINO-3-KETOBUTYRATE COENZYME A LIGASE, MITOCHONDRIAL"/>
    <property type="match status" value="1"/>
</dbReference>
<keyword evidence="3 7" id="KW-0808">Transferase</keyword>
<feature type="domain" description="Aminotransferase class I/classII large" evidence="6">
    <location>
        <begin position="43"/>
        <end position="395"/>
    </location>
</feature>
<organism evidence="7 8">
    <name type="scientific">Candidatus Buchananbacteria bacterium RIFCSPHIGHO2_01_FULL_44_11</name>
    <dbReference type="NCBI Taxonomy" id="1797535"/>
    <lineage>
        <taxon>Bacteria</taxon>
        <taxon>Candidatus Buchananiibacteriota</taxon>
    </lineage>
</organism>
<evidence type="ECO:0000313" key="8">
    <source>
        <dbReference type="Proteomes" id="UP000178240"/>
    </source>
</evidence>
<dbReference type="CDD" id="cd06454">
    <property type="entry name" value="KBL_like"/>
    <property type="match status" value="1"/>
</dbReference>
<comment type="similarity">
    <text evidence="2">Belongs to the class-II pyridoxal-phosphate-dependent aminotransferase family.</text>
</comment>
<dbReference type="NCBIfam" id="NF005394">
    <property type="entry name" value="PRK06939.1"/>
    <property type="match status" value="1"/>
</dbReference>
<dbReference type="InterPro" id="IPR015422">
    <property type="entry name" value="PyrdxlP-dep_Trfase_small"/>
</dbReference>
<dbReference type="AlphaFoldDB" id="A0A1G1Y315"/>
<dbReference type="FunFam" id="3.40.640.10:FF:000006">
    <property type="entry name" value="5-aminolevulinate synthase, mitochondrial"/>
    <property type="match status" value="1"/>
</dbReference>
<proteinExistence type="inferred from homology"/>
<evidence type="ECO:0000256" key="2">
    <source>
        <dbReference type="ARBA" id="ARBA00008392"/>
    </source>
</evidence>